<dbReference type="RefSeq" id="WP_379291542.1">
    <property type="nucleotide sequence ID" value="NZ_JBHTIU010000104.1"/>
</dbReference>
<feature type="domain" description="ABC transporter" evidence="6">
    <location>
        <begin position="4"/>
        <end position="257"/>
    </location>
</feature>
<comment type="similarity">
    <text evidence="1">Belongs to the ABC transporter superfamily.</text>
</comment>
<evidence type="ECO:0000256" key="4">
    <source>
        <dbReference type="ARBA" id="ARBA00022840"/>
    </source>
</evidence>
<dbReference type="SMART" id="SM00382">
    <property type="entry name" value="AAA"/>
    <property type="match status" value="1"/>
</dbReference>
<evidence type="ECO:0000256" key="3">
    <source>
        <dbReference type="ARBA" id="ARBA00022741"/>
    </source>
</evidence>
<dbReference type="InterPro" id="IPR027417">
    <property type="entry name" value="P-loop_NTPase"/>
</dbReference>
<feature type="compositionally biased region" description="Basic and acidic residues" evidence="5">
    <location>
        <begin position="273"/>
        <end position="294"/>
    </location>
</feature>
<accession>A0ABW3DFH4</accession>
<keyword evidence="3" id="KW-0547">Nucleotide-binding</keyword>
<dbReference type="GO" id="GO:0005524">
    <property type="term" value="F:ATP binding"/>
    <property type="evidence" value="ECO:0007669"/>
    <property type="project" value="UniProtKB-KW"/>
</dbReference>
<comment type="caution">
    <text evidence="7">The sequence shown here is derived from an EMBL/GenBank/DDBJ whole genome shotgun (WGS) entry which is preliminary data.</text>
</comment>
<dbReference type="EMBL" id="JBHTIU010000104">
    <property type="protein sequence ID" value="MFD0872235.1"/>
    <property type="molecule type" value="Genomic_DNA"/>
</dbReference>
<keyword evidence="8" id="KW-1185">Reference proteome</keyword>
<dbReference type="SUPFAM" id="SSF52540">
    <property type="entry name" value="P-loop containing nucleoside triphosphate hydrolases"/>
    <property type="match status" value="1"/>
</dbReference>
<evidence type="ECO:0000256" key="5">
    <source>
        <dbReference type="SAM" id="MobiDB-lite"/>
    </source>
</evidence>
<keyword evidence="2" id="KW-0813">Transport</keyword>
<dbReference type="Proteomes" id="UP001597120">
    <property type="component" value="Unassembled WGS sequence"/>
</dbReference>
<evidence type="ECO:0000256" key="2">
    <source>
        <dbReference type="ARBA" id="ARBA00022448"/>
    </source>
</evidence>
<dbReference type="InterPro" id="IPR003593">
    <property type="entry name" value="AAA+_ATPase"/>
</dbReference>
<dbReference type="InterPro" id="IPR003439">
    <property type="entry name" value="ABC_transporter-like_ATP-bd"/>
</dbReference>
<dbReference type="Gene3D" id="3.40.50.300">
    <property type="entry name" value="P-loop containing nucleotide triphosphate hydrolases"/>
    <property type="match status" value="1"/>
</dbReference>
<dbReference type="PROSITE" id="PS50893">
    <property type="entry name" value="ABC_TRANSPORTER_2"/>
    <property type="match status" value="1"/>
</dbReference>
<feature type="region of interest" description="Disordered" evidence="5">
    <location>
        <begin position="263"/>
        <end position="301"/>
    </location>
</feature>
<dbReference type="InterPro" id="IPR050763">
    <property type="entry name" value="ABC_transporter_ATP-binding"/>
</dbReference>
<dbReference type="Pfam" id="PF00005">
    <property type="entry name" value="ABC_tran"/>
    <property type="match status" value="1"/>
</dbReference>
<proteinExistence type="inferred from homology"/>
<keyword evidence="4 7" id="KW-0067">ATP-binding</keyword>
<name>A0ABW3DFH4_9BACL</name>
<evidence type="ECO:0000259" key="6">
    <source>
        <dbReference type="PROSITE" id="PS50893"/>
    </source>
</evidence>
<dbReference type="PANTHER" id="PTHR42711:SF5">
    <property type="entry name" value="ABC TRANSPORTER ATP-BINDING PROTEIN NATA"/>
    <property type="match status" value="1"/>
</dbReference>
<dbReference type="PANTHER" id="PTHR42711">
    <property type="entry name" value="ABC TRANSPORTER ATP-BINDING PROTEIN"/>
    <property type="match status" value="1"/>
</dbReference>
<reference evidence="8" key="1">
    <citation type="journal article" date="2019" name="Int. J. Syst. Evol. Microbiol.">
        <title>The Global Catalogue of Microorganisms (GCM) 10K type strain sequencing project: providing services to taxonomists for standard genome sequencing and annotation.</title>
        <authorList>
            <consortium name="The Broad Institute Genomics Platform"/>
            <consortium name="The Broad Institute Genome Sequencing Center for Infectious Disease"/>
            <person name="Wu L."/>
            <person name="Ma J."/>
        </authorList>
    </citation>
    <scope>NUCLEOTIDE SEQUENCE [LARGE SCALE GENOMIC DNA]</scope>
    <source>
        <strain evidence="8">CCUG 57263</strain>
    </source>
</reference>
<evidence type="ECO:0000313" key="7">
    <source>
        <dbReference type="EMBL" id="MFD0872235.1"/>
    </source>
</evidence>
<protein>
    <submittedName>
        <fullName evidence="7">ATP-binding cassette domain-containing protein</fullName>
    </submittedName>
</protein>
<organism evidence="7 8">
    <name type="scientific">Paenibacillus residui</name>
    <dbReference type="NCBI Taxonomy" id="629724"/>
    <lineage>
        <taxon>Bacteria</taxon>
        <taxon>Bacillati</taxon>
        <taxon>Bacillota</taxon>
        <taxon>Bacilli</taxon>
        <taxon>Bacillales</taxon>
        <taxon>Paenibacillaceae</taxon>
        <taxon>Paenibacillus</taxon>
    </lineage>
</organism>
<evidence type="ECO:0000256" key="1">
    <source>
        <dbReference type="ARBA" id="ARBA00005417"/>
    </source>
</evidence>
<evidence type="ECO:0000313" key="8">
    <source>
        <dbReference type="Proteomes" id="UP001597120"/>
    </source>
</evidence>
<gene>
    <name evidence="7" type="ORF">ACFQ03_24240</name>
</gene>
<sequence length="369" mass="42120">MKIIRVEGLSKQFIRKQKREGLLASFRSLVAPQWVEKVAVHPIDFTVEEGEMLAFLGPNGAGKSTTIKMLTGILHPTSGHAEVIGYCPWKERSKLAYRIGSVFGQKSQLWYHLPPADSFELMSRIYELGRNDYKQRRDELIERLGLSAYLHVPVRKLSLGERMRCELAAALLHRPKLVFLDEPTIGLDVIAKQKIREAIREMNRQEGTTVFITSHDAGDVEQLCSRAVVINDGRIILDDPVSVMKREYLTMKRVTLELRSEPRHWGPEGMAGSEERERRNEGQERLESNGRRSGDSQPYKTGGIGIRGVELIELENNRLRLDIHTEIITVEEVLGYIVRHYELEDVTIEDPPMEEVITHIYERSGKEAG</sequence>